<evidence type="ECO:0000256" key="4">
    <source>
        <dbReference type="PROSITE-ProRule" id="PRU01343"/>
    </source>
</evidence>
<dbReference type="EMBL" id="JAUEPU010000002">
    <property type="protein sequence ID" value="KAK0504758.1"/>
    <property type="molecule type" value="Genomic_DNA"/>
</dbReference>
<evidence type="ECO:0000256" key="6">
    <source>
        <dbReference type="SAM" id="MobiDB-lite"/>
    </source>
</evidence>
<feature type="region of interest" description="Disordered" evidence="6">
    <location>
        <begin position="63"/>
        <end position="115"/>
    </location>
</feature>
<accession>A0AA39QN91</accession>
<evidence type="ECO:0000313" key="9">
    <source>
        <dbReference type="Proteomes" id="UP001175228"/>
    </source>
</evidence>
<dbReference type="Proteomes" id="UP001175228">
    <property type="component" value="Unassembled WGS sequence"/>
</dbReference>
<organism evidence="8 9">
    <name type="scientific">Armillaria luteobubalina</name>
    <dbReference type="NCBI Taxonomy" id="153913"/>
    <lineage>
        <taxon>Eukaryota</taxon>
        <taxon>Fungi</taxon>
        <taxon>Dikarya</taxon>
        <taxon>Basidiomycota</taxon>
        <taxon>Agaricomycotina</taxon>
        <taxon>Agaricomycetes</taxon>
        <taxon>Agaricomycetidae</taxon>
        <taxon>Agaricales</taxon>
        <taxon>Marasmiineae</taxon>
        <taxon>Physalacriaceae</taxon>
        <taxon>Armillaria</taxon>
    </lineage>
</organism>
<name>A0AA39QN91_9AGAR</name>
<evidence type="ECO:0000256" key="3">
    <source>
        <dbReference type="ARBA" id="ARBA00022833"/>
    </source>
</evidence>
<feature type="domain" description="GRF-type" evidence="7">
    <location>
        <begin position="16"/>
        <end position="61"/>
    </location>
</feature>
<dbReference type="PROSITE" id="PS51999">
    <property type="entry name" value="ZF_GRF"/>
    <property type="match status" value="1"/>
</dbReference>
<keyword evidence="5" id="KW-0175">Coiled coil</keyword>
<dbReference type="GO" id="GO:0008270">
    <property type="term" value="F:zinc ion binding"/>
    <property type="evidence" value="ECO:0007669"/>
    <property type="project" value="UniProtKB-KW"/>
</dbReference>
<feature type="region of interest" description="Disordered" evidence="6">
    <location>
        <begin position="143"/>
        <end position="167"/>
    </location>
</feature>
<reference evidence="8" key="1">
    <citation type="submission" date="2023-06" db="EMBL/GenBank/DDBJ databases">
        <authorList>
            <consortium name="Lawrence Berkeley National Laboratory"/>
            <person name="Ahrendt S."/>
            <person name="Sahu N."/>
            <person name="Indic B."/>
            <person name="Wong-Bajracharya J."/>
            <person name="Merenyi Z."/>
            <person name="Ke H.-M."/>
            <person name="Monk M."/>
            <person name="Kocsube S."/>
            <person name="Drula E."/>
            <person name="Lipzen A."/>
            <person name="Balint B."/>
            <person name="Henrissat B."/>
            <person name="Andreopoulos B."/>
            <person name="Martin F.M."/>
            <person name="Harder C.B."/>
            <person name="Rigling D."/>
            <person name="Ford K.L."/>
            <person name="Foster G.D."/>
            <person name="Pangilinan J."/>
            <person name="Papanicolaou A."/>
            <person name="Barry K."/>
            <person name="LaButti K."/>
            <person name="Viragh M."/>
            <person name="Koriabine M."/>
            <person name="Yan M."/>
            <person name="Riley R."/>
            <person name="Champramary S."/>
            <person name="Plett K.L."/>
            <person name="Tsai I.J."/>
            <person name="Slot J."/>
            <person name="Sipos G."/>
            <person name="Plett J."/>
            <person name="Nagy L.G."/>
            <person name="Grigoriev I.V."/>
        </authorList>
    </citation>
    <scope>NUCLEOTIDE SEQUENCE</scope>
    <source>
        <strain evidence="8">HWK02</strain>
    </source>
</reference>
<keyword evidence="1" id="KW-0479">Metal-binding</keyword>
<evidence type="ECO:0000256" key="5">
    <source>
        <dbReference type="SAM" id="Coils"/>
    </source>
</evidence>
<dbReference type="AlphaFoldDB" id="A0AA39QN91"/>
<dbReference type="Pfam" id="PF06839">
    <property type="entry name" value="Zn_ribbon_GRF"/>
    <property type="match status" value="1"/>
</dbReference>
<proteinExistence type="predicted"/>
<sequence>MSQVFVKVDAYGNILCNCNGSVRAAHYTSHSAKNPGREFHRCAKSREDSTQCGFFAWDDEVVKPSLPSSPPSSPMKRNHSDSLLDSPSILKRPRIDDSPQSPARFPSTPTSKKKRLNEIVQALGQDDSDVFASTSHSDFASTSKYTLNPVRQEHEVEDGLATPPSSLPRRIARAAPPSLSHSCATPSDLLVSITNDFSRLAEEIRNLEEHKSSSKATSNLVDKLETENRTLKETLRRYEKDIEDLKNMVRTLTKVINHDIG</sequence>
<keyword evidence="2 4" id="KW-0863">Zinc-finger</keyword>
<evidence type="ECO:0000259" key="7">
    <source>
        <dbReference type="PROSITE" id="PS51999"/>
    </source>
</evidence>
<protein>
    <recommendedName>
        <fullName evidence="7">GRF-type domain-containing protein</fullName>
    </recommendedName>
</protein>
<evidence type="ECO:0000256" key="2">
    <source>
        <dbReference type="ARBA" id="ARBA00022771"/>
    </source>
</evidence>
<gene>
    <name evidence="8" type="ORF">EDD18DRAFT_1126222</name>
</gene>
<keyword evidence="9" id="KW-1185">Reference proteome</keyword>
<comment type="caution">
    <text evidence="8">The sequence shown here is derived from an EMBL/GenBank/DDBJ whole genome shotgun (WGS) entry which is preliminary data.</text>
</comment>
<dbReference type="PANTHER" id="PTHR33680:SF1">
    <property type="entry name" value="OS05G0489500 PROTEIN"/>
    <property type="match status" value="1"/>
</dbReference>
<dbReference type="PANTHER" id="PTHR33680">
    <property type="entry name" value="OS07G0190500 PROTEIN"/>
    <property type="match status" value="1"/>
</dbReference>
<keyword evidence="3" id="KW-0862">Zinc</keyword>
<evidence type="ECO:0000256" key="1">
    <source>
        <dbReference type="ARBA" id="ARBA00022723"/>
    </source>
</evidence>
<feature type="coiled-coil region" evidence="5">
    <location>
        <begin position="190"/>
        <end position="255"/>
    </location>
</feature>
<evidence type="ECO:0000313" key="8">
    <source>
        <dbReference type="EMBL" id="KAK0504758.1"/>
    </source>
</evidence>
<dbReference type="InterPro" id="IPR010666">
    <property type="entry name" value="Znf_GRF"/>
</dbReference>